<evidence type="ECO:0000256" key="1">
    <source>
        <dbReference type="ARBA" id="ARBA00004141"/>
    </source>
</evidence>
<dbReference type="AlphaFoldDB" id="A0AAN9E864"/>
<comment type="caution">
    <text evidence="4">The sequence shown here is derived from an EMBL/GenBank/DDBJ whole genome shotgun (WGS) entry which is preliminary data.</text>
</comment>
<protein>
    <submittedName>
        <fullName evidence="4">Uncharacterized protein</fullName>
    </submittedName>
</protein>
<accession>A0AAN9E864</accession>
<keyword evidence="2" id="KW-0812">Transmembrane</keyword>
<sequence length="170" mass="18292">MEKQLQQLEVSYPDKARGVAKFNVLLAHMIIAGVDFILIPSRFEPCGLIQLQAMRYGTCEAVDPAVDPADIDVVAKTVKRALAGPAKKWEEVLLILGVPGSEAGIDGEEIAPHAKENVYFRVYEQLKGLLRSHDGSNELTTVGNIVAAAGAGAATSISTNPLWVVKTRLQ</sequence>
<dbReference type="EMBL" id="JAYWIO010000007">
    <property type="protein sequence ID" value="KAK7250954.1"/>
    <property type="molecule type" value="Genomic_DNA"/>
</dbReference>
<evidence type="ECO:0000256" key="2">
    <source>
        <dbReference type="ARBA" id="ARBA00022692"/>
    </source>
</evidence>
<dbReference type="Gene3D" id="3.40.50.2000">
    <property type="entry name" value="Glycogen Phosphorylase B"/>
    <property type="match status" value="1"/>
</dbReference>
<organism evidence="4 5">
    <name type="scientific">Crotalaria pallida</name>
    <name type="common">Smooth rattlebox</name>
    <name type="synonym">Crotalaria striata</name>
    <dbReference type="NCBI Taxonomy" id="3830"/>
    <lineage>
        <taxon>Eukaryota</taxon>
        <taxon>Viridiplantae</taxon>
        <taxon>Streptophyta</taxon>
        <taxon>Embryophyta</taxon>
        <taxon>Tracheophyta</taxon>
        <taxon>Spermatophyta</taxon>
        <taxon>Magnoliopsida</taxon>
        <taxon>eudicotyledons</taxon>
        <taxon>Gunneridae</taxon>
        <taxon>Pentapetalae</taxon>
        <taxon>rosids</taxon>
        <taxon>fabids</taxon>
        <taxon>Fabales</taxon>
        <taxon>Fabaceae</taxon>
        <taxon>Papilionoideae</taxon>
        <taxon>50 kb inversion clade</taxon>
        <taxon>genistoids sensu lato</taxon>
        <taxon>core genistoids</taxon>
        <taxon>Crotalarieae</taxon>
        <taxon>Crotalaria</taxon>
    </lineage>
</organism>
<keyword evidence="3" id="KW-0472">Membrane</keyword>
<dbReference type="Pfam" id="PF00153">
    <property type="entry name" value="Mito_carr"/>
    <property type="match status" value="1"/>
</dbReference>
<dbReference type="PANTHER" id="PTHR45825:SF15">
    <property type="entry name" value="STARCH SYNTHASE, CHLOROPLASTIC_AMYLOPLASTIC"/>
    <property type="match status" value="1"/>
</dbReference>
<dbReference type="Gene3D" id="1.50.40.10">
    <property type="entry name" value="Mitochondrial carrier domain"/>
    <property type="match status" value="1"/>
</dbReference>
<evidence type="ECO:0000313" key="4">
    <source>
        <dbReference type="EMBL" id="KAK7250954.1"/>
    </source>
</evidence>
<dbReference type="GO" id="GO:0016020">
    <property type="term" value="C:membrane"/>
    <property type="evidence" value="ECO:0007669"/>
    <property type="project" value="UniProtKB-SubCell"/>
</dbReference>
<dbReference type="InterPro" id="IPR023395">
    <property type="entry name" value="MCP_dom_sf"/>
</dbReference>
<dbReference type="SUPFAM" id="SSF53756">
    <property type="entry name" value="UDP-Glycosyltransferase/glycogen phosphorylase"/>
    <property type="match status" value="1"/>
</dbReference>
<proteinExistence type="predicted"/>
<name>A0AAN9E864_CROPI</name>
<evidence type="ECO:0000256" key="3">
    <source>
        <dbReference type="ARBA" id="ARBA00023136"/>
    </source>
</evidence>
<comment type="subcellular location">
    <subcellularLocation>
        <location evidence="1">Membrane</location>
        <topology evidence="1">Multi-pass membrane protein</topology>
    </subcellularLocation>
</comment>
<evidence type="ECO:0000313" key="5">
    <source>
        <dbReference type="Proteomes" id="UP001372338"/>
    </source>
</evidence>
<dbReference type="Proteomes" id="UP001372338">
    <property type="component" value="Unassembled WGS sequence"/>
</dbReference>
<dbReference type="SUPFAM" id="SSF103506">
    <property type="entry name" value="Mitochondrial carrier"/>
    <property type="match status" value="1"/>
</dbReference>
<keyword evidence="5" id="KW-1185">Reference proteome</keyword>
<gene>
    <name evidence="4" type="ORF">RIF29_33759</name>
</gene>
<dbReference type="InterPro" id="IPR018108">
    <property type="entry name" value="MCP_transmembrane"/>
</dbReference>
<dbReference type="PANTHER" id="PTHR45825">
    <property type="entry name" value="GRANULE-BOUND STARCH SYNTHASE 1, CHLOROPLASTIC/AMYLOPLASTIC"/>
    <property type="match status" value="1"/>
</dbReference>
<reference evidence="4 5" key="1">
    <citation type="submission" date="2024-01" db="EMBL/GenBank/DDBJ databases">
        <title>The genomes of 5 underutilized Papilionoideae crops provide insights into root nodulation and disease resistanc.</title>
        <authorList>
            <person name="Yuan L."/>
        </authorList>
    </citation>
    <scope>NUCLEOTIDE SEQUENCE [LARGE SCALE GENOMIC DNA]</scope>
    <source>
        <strain evidence="4">ZHUSHIDOU_FW_LH</strain>
        <tissue evidence="4">Leaf</tissue>
    </source>
</reference>